<dbReference type="AlphaFoldDB" id="A0AAN9LCH3"/>
<keyword evidence="2" id="KW-1185">Reference proteome</keyword>
<comment type="caution">
    <text evidence="1">The sequence shown here is derived from an EMBL/GenBank/DDBJ whole genome shotgun (WGS) entry which is preliminary data.</text>
</comment>
<sequence>MDFVLLLHFIKLYKPWPLHDIAVFDVNGRHIVYWKFAGPANYGLLLHYQSLVYQFQGDLLQERLKKAFYVCKVGFMVVISLRRKRLHSL</sequence>
<evidence type="ECO:0000313" key="1">
    <source>
        <dbReference type="EMBL" id="KAK7330773.1"/>
    </source>
</evidence>
<protein>
    <submittedName>
        <fullName evidence="1">Uncharacterized protein</fullName>
    </submittedName>
</protein>
<reference evidence="1 2" key="1">
    <citation type="submission" date="2024-01" db="EMBL/GenBank/DDBJ databases">
        <title>The genomes of 5 underutilized Papilionoideae crops provide insights into root nodulation and disease resistanc.</title>
        <authorList>
            <person name="Jiang F."/>
        </authorList>
    </citation>
    <scope>NUCLEOTIDE SEQUENCE [LARGE SCALE GENOMIC DNA]</scope>
    <source>
        <strain evidence="1">LVBAO_FW01</strain>
        <tissue evidence="1">Leaves</tissue>
    </source>
</reference>
<evidence type="ECO:0000313" key="2">
    <source>
        <dbReference type="Proteomes" id="UP001367508"/>
    </source>
</evidence>
<gene>
    <name evidence="1" type="ORF">VNO77_24973</name>
</gene>
<dbReference type="Proteomes" id="UP001367508">
    <property type="component" value="Unassembled WGS sequence"/>
</dbReference>
<dbReference type="EMBL" id="JAYMYQ010000005">
    <property type="protein sequence ID" value="KAK7330773.1"/>
    <property type="molecule type" value="Genomic_DNA"/>
</dbReference>
<proteinExistence type="predicted"/>
<organism evidence="1 2">
    <name type="scientific">Canavalia gladiata</name>
    <name type="common">Sword bean</name>
    <name type="synonym">Dolichos gladiatus</name>
    <dbReference type="NCBI Taxonomy" id="3824"/>
    <lineage>
        <taxon>Eukaryota</taxon>
        <taxon>Viridiplantae</taxon>
        <taxon>Streptophyta</taxon>
        <taxon>Embryophyta</taxon>
        <taxon>Tracheophyta</taxon>
        <taxon>Spermatophyta</taxon>
        <taxon>Magnoliopsida</taxon>
        <taxon>eudicotyledons</taxon>
        <taxon>Gunneridae</taxon>
        <taxon>Pentapetalae</taxon>
        <taxon>rosids</taxon>
        <taxon>fabids</taxon>
        <taxon>Fabales</taxon>
        <taxon>Fabaceae</taxon>
        <taxon>Papilionoideae</taxon>
        <taxon>50 kb inversion clade</taxon>
        <taxon>NPAAA clade</taxon>
        <taxon>indigoferoid/millettioid clade</taxon>
        <taxon>Phaseoleae</taxon>
        <taxon>Canavalia</taxon>
    </lineage>
</organism>
<name>A0AAN9LCH3_CANGL</name>
<accession>A0AAN9LCH3</accession>